<dbReference type="RefSeq" id="WP_376848538.1">
    <property type="nucleotide sequence ID" value="NZ_JBHSMF010000002.1"/>
</dbReference>
<feature type="compositionally biased region" description="Low complexity" evidence="1">
    <location>
        <begin position="11"/>
        <end position="23"/>
    </location>
</feature>
<evidence type="ECO:0000256" key="1">
    <source>
        <dbReference type="SAM" id="MobiDB-lite"/>
    </source>
</evidence>
<dbReference type="Proteomes" id="UP001596037">
    <property type="component" value="Unassembled WGS sequence"/>
</dbReference>
<feature type="compositionally biased region" description="Polar residues" evidence="1">
    <location>
        <begin position="34"/>
        <end position="43"/>
    </location>
</feature>
<evidence type="ECO:0000313" key="3">
    <source>
        <dbReference type="Proteomes" id="UP001596037"/>
    </source>
</evidence>
<reference evidence="3" key="1">
    <citation type="journal article" date="2019" name="Int. J. Syst. Evol. Microbiol.">
        <title>The Global Catalogue of Microorganisms (GCM) 10K type strain sequencing project: providing services to taxonomists for standard genome sequencing and annotation.</title>
        <authorList>
            <consortium name="The Broad Institute Genomics Platform"/>
            <consortium name="The Broad Institute Genome Sequencing Center for Infectious Disease"/>
            <person name="Wu L."/>
            <person name="Ma J."/>
        </authorList>
    </citation>
    <scope>NUCLEOTIDE SEQUENCE [LARGE SCALE GENOMIC DNA]</scope>
    <source>
        <strain evidence="3">CCUG 57401</strain>
    </source>
</reference>
<gene>
    <name evidence="2" type="ORF">ACFPOE_03160</name>
</gene>
<evidence type="ECO:0000313" key="2">
    <source>
        <dbReference type="EMBL" id="MFC5496520.1"/>
    </source>
</evidence>
<comment type="caution">
    <text evidence="2">The sequence shown here is derived from an EMBL/GenBank/DDBJ whole genome shotgun (WGS) entry which is preliminary data.</text>
</comment>
<feature type="compositionally biased region" description="Basic and acidic residues" evidence="1">
    <location>
        <begin position="1"/>
        <end position="10"/>
    </location>
</feature>
<name>A0ABW0N768_9BURK</name>
<organism evidence="2 3">
    <name type="scientific">Caenimonas terrae</name>
    <dbReference type="NCBI Taxonomy" id="696074"/>
    <lineage>
        <taxon>Bacteria</taxon>
        <taxon>Pseudomonadati</taxon>
        <taxon>Pseudomonadota</taxon>
        <taxon>Betaproteobacteria</taxon>
        <taxon>Burkholderiales</taxon>
        <taxon>Comamonadaceae</taxon>
        <taxon>Caenimonas</taxon>
    </lineage>
</organism>
<keyword evidence="3" id="KW-1185">Reference proteome</keyword>
<accession>A0ABW0N768</accession>
<feature type="region of interest" description="Disordered" evidence="1">
    <location>
        <begin position="1"/>
        <end position="54"/>
    </location>
</feature>
<sequence>MPQSTKDSKGGKTSSTKNTHSKGQASEAAAKQNAGRSANSPTGPQKHGEKKTTP</sequence>
<proteinExistence type="predicted"/>
<protein>
    <submittedName>
        <fullName evidence="2">Uncharacterized protein</fullName>
    </submittedName>
</protein>
<dbReference type="EMBL" id="JBHSMF010000002">
    <property type="protein sequence ID" value="MFC5496520.1"/>
    <property type="molecule type" value="Genomic_DNA"/>
</dbReference>